<dbReference type="InterPro" id="IPR035979">
    <property type="entry name" value="RBD_domain_sf"/>
</dbReference>
<organism evidence="2 3">
    <name type="scientific">Aphanomyces astaci</name>
    <name type="common">Crayfish plague agent</name>
    <dbReference type="NCBI Taxonomy" id="112090"/>
    <lineage>
        <taxon>Eukaryota</taxon>
        <taxon>Sar</taxon>
        <taxon>Stramenopiles</taxon>
        <taxon>Oomycota</taxon>
        <taxon>Saprolegniomycetes</taxon>
        <taxon>Saprolegniales</taxon>
        <taxon>Verrucalvaceae</taxon>
        <taxon>Aphanomyces</taxon>
    </lineage>
</organism>
<dbReference type="Pfam" id="PF00076">
    <property type="entry name" value="RRM_1"/>
    <property type="match status" value="1"/>
</dbReference>
<feature type="non-terminal residue" evidence="2">
    <location>
        <position position="125"/>
    </location>
</feature>
<evidence type="ECO:0000259" key="1">
    <source>
        <dbReference type="Pfam" id="PF00076"/>
    </source>
</evidence>
<dbReference type="EMBL" id="QUTF01007786">
    <property type="protein sequence ID" value="RHZ39317.1"/>
    <property type="molecule type" value="Genomic_DNA"/>
</dbReference>
<gene>
    <name evidence="2" type="ORF">DYB26_014171</name>
</gene>
<dbReference type="InterPro" id="IPR012677">
    <property type="entry name" value="Nucleotide-bd_a/b_plait_sf"/>
</dbReference>
<sequence>MLTWPIRMKKIGDATKIEWKEDIVNGVTQQVAIVEWANVSTKAKALEKLDNHVFKGFTMVVRGLEGTTTGLAQKEGVRLIVRNLQFDVKDSDLEKLFGKHGPLAEVRVVRMPVDTTKEVASDDSK</sequence>
<comment type="caution">
    <text evidence="2">The sequence shown here is derived from an EMBL/GenBank/DDBJ whole genome shotgun (WGS) entry which is preliminary data.</text>
</comment>
<name>A0A3R7BDH8_APHAT</name>
<evidence type="ECO:0000313" key="3">
    <source>
        <dbReference type="Proteomes" id="UP000286510"/>
    </source>
</evidence>
<protein>
    <recommendedName>
        <fullName evidence="1">RRM domain-containing protein</fullName>
    </recommendedName>
</protein>
<accession>A0A3R7BDH8</accession>
<dbReference type="Proteomes" id="UP000286510">
    <property type="component" value="Unassembled WGS sequence"/>
</dbReference>
<reference evidence="2 3" key="1">
    <citation type="submission" date="2018-08" db="EMBL/GenBank/DDBJ databases">
        <title>Aphanomyces genome sequencing and annotation.</title>
        <authorList>
            <person name="Minardi D."/>
            <person name="Oidtmann B."/>
            <person name="Van Der Giezen M."/>
            <person name="Studholme D.J."/>
        </authorList>
    </citation>
    <scope>NUCLEOTIDE SEQUENCE [LARGE SCALE GENOMIC DNA]</scope>
    <source>
        <strain evidence="2 3">FDL457</strain>
    </source>
</reference>
<evidence type="ECO:0000313" key="2">
    <source>
        <dbReference type="EMBL" id="RHZ39317.1"/>
    </source>
</evidence>
<feature type="domain" description="RRM" evidence="1">
    <location>
        <begin position="79"/>
        <end position="111"/>
    </location>
</feature>
<dbReference type="SUPFAM" id="SSF54928">
    <property type="entry name" value="RNA-binding domain, RBD"/>
    <property type="match status" value="1"/>
</dbReference>
<proteinExistence type="predicted"/>
<dbReference type="Gene3D" id="3.30.70.330">
    <property type="match status" value="2"/>
</dbReference>
<dbReference type="GO" id="GO:0003723">
    <property type="term" value="F:RNA binding"/>
    <property type="evidence" value="ECO:0007669"/>
    <property type="project" value="InterPro"/>
</dbReference>
<dbReference type="InterPro" id="IPR000504">
    <property type="entry name" value="RRM_dom"/>
</dbReference>
<dbReference type="AlphaFoldDB" id="A0A3R7BDH8"/>